<feature type="compositionally biased region" description="Low complexity" evidence="4">
    <location>
        <begin position="117"/>
        <end position="127"/>
    </location>
</feature>
<protein>
    <recommendedName>
        <fullName evidence="5">Helicase C-terminal domain-containing protein</fullName>
    </recommendedName>
</protein>
<dbReference type="InterPro" id="IPR049730">
    <property type="entry name" value="SNF2/RAD54-like_C"/>
</dbReference>
<feature type="domain" description="Helicase C-terminal" evidence="5">
    <location>
        <begin position="741"/>
        <end position="908"/>
    </location>
</feature>
<feature type="region of interest" description="Disordered" evidence="4">
    <location>
        <begin position="624"/>
        <end position="643"/>
    </location>
</feature>
<keyword evidence="2" id="KW-0378">Hydrolase</keyword>
<feature type="region of interest" description="Disordered" evidence="4">
    <location>
        <begin position="1"/>
        <end position="128"/>
    </location>
</feature>
<dbReference type="CDD" id="cd18793">
    <property type="entry name" value="SF2_C_SNF"/>
    <property type="match status" value="1"/>
</dbReference>
<dbReference type="InterPro" id="IPR027417">
    <property type="entry name" value="P-loop_NTPase"/>
</dbReference>
<dbReference type="Gene3D" id="3.40.50.300">
    <property type="entry name" value="P-loop containing nucleotide triphosphate hydrolases"/>
    <property type="match status" value="1"/>
</dbReference>
<dbReference type="Pfam" id="PF00176">
    <property type="entry name" value="SNF2-rel_dom"/>
    <property type="match status" value="2"/>
</dbReference>
<dbReference type="EMBL" id="JABCKI010005722">
    <property type="protein sequence ID" value="KAG5639390.1"/>
    <property type="molecule type" value="Genomic_DNA"/>
</dbReference>
<evidence type="ECO:0000259" key="5">
    <source>
        <dbReference type="PROSITE" id="PS51194"/>
    </source>
</evidence>
<feature type="compositionally biased region" description="Polar residues" evidence="4">
    <location>
        <begin position="78"/>
        <end position="90"/>
    </location>
</feature>
<evidence type="ECO:0000313" key="6">
    <source>
        <dbReference type="EMBL" id="KAG5639390.1"/>
    </source>
</evidence>
<evidence type="ECO:0000256" key="1">
    <source>
        <dbReference type="ARBA" id="ARBA00022741"/>
    </source>
</evidence>
<dbReference type="AlphaFoldDB" id="A0A9P7K7Y3"/>
<dbReference type="SUPFAM" id="SSF52540">
    <property type="entry name" value="P-loop containing nucleoside triphosphate hydrolases"/>
    <property type="match status" value="1"/>
</dbReference>
<evidence type="ECO:0000256" key="4">
    <source>
        <dbReference type="SAM" id="MobiDB-lite"/>
    </source>
</evidence>
<evidence type="ECO:0000313" key="7">
    <source>
        <dbReference type="Proteomes" id="UP000717328"/>
    </source>
</evidence>
<dbReference type="GO" id="GO:0005524">
    <property type="term" value="F:ATP binding"/>
    <property type="evidence" value="ECO:0007669"/>
    <property type="project" value="InterPro"/>
</dbReference>
<dbReference type="PANTHER" id="PTHR10799">
    <property type="entry name" value="SNF2/RAD54 HELICASE FAMILY"/>
    <property type="match status" value="1"/>
</dbReference>
<feature type="compositionally biased region" description="Basic residues" evidence="4">
    <location>
        <begin position="628"/>
        <end position="641"/>
    </location>
</feature>
<comment type="caution">
    <text evidence="6">The sequence shown here is derived from an EMBL/GenBank/DDBJ whole genome shotgun (WGS) entry which is preliminary data.</text>
</comment>
<dbReference type="SMART" id="SM00490">
    <property type="entry name" value="HELICc"/>
    <property type="match status" value="1"/>
</dbReference>
<proteinExistence type="predicted"/>
<organism evidence="6 7">
    <name type="scientific">Sphagnurus paluster</name>
    <dbReference type="NCBI Taxonomy" id="117069"/>
    <lineage>
        <taxon>Eukaryota</taxon>
        <taxon>Fungi</taxon>
        <taxon>Dikarya</taxon>
        <taxon>Basidiomycota</taxon>
        <taxon>Agaricomycotina</taxon>
        <taxon>Agaricomycetes</taxon>
        <taxon>Agaricomycetidae</taxon>
        <taxon>Agaricales</taxon>
        <taxon>Tricholomatineae</taxon>
        <taxon>Lyophyllaceae</taxon>
        <taxon>Sphagnurus</taxon>
    </lineage>
</organism>
<gene>
    <name evidence="6" type="ORF">H0H81_002922</name>
</gene>
<dbReference type="InterPro" id="IPR000330">
    <property type="entry name" value="SNF2_N"/>
</dbReference>
<keyword evidence="1" id="KW-0547">Nucleotide-binding</keyword>
<dbReference type="PROSITE" id="PS51194">
    <property type="entry name" value="HELICASE_CTER"/>
    <property type="match status" value="1"/>
</dbReference>
<evidence type="ECO:0000256" key="2">
    <source>
        <dbReference type="ARBA" id="ARBA00022801"/>
    </source>
</evidence>
<sequence>MSVDPLSAPSGFVSSVNHHHASLRRPWGGNGDSPGEMQDDGPPRKRVNLGSAYDASSVVTSPSSPEIQRPGQRRRIQTHSIDSNLTSSDDSLPDVTKLLPGPSKPRILRGRSPSPAPSAAADPASDPKFTRFRLTMPMESPSRVQAAWVLSKCDVKKATELLSDPLWVAPASPMKPEKEFVGRVREIDEATKAQRVAVKEKGKKSLIYANRPILEVKPPSVVTPAKRVLDVPIAHLSPETPIPMPRRKRIKKMVVDSDTEAEYAGSDEDEGPGKRVQNGEEARALEYFNATGAEALQELTGDPQNLGCTPAQADTIIQFRPFQSIEDLNTKLGQGKKKAGPGGISPRMFEECANIFKEYGVVDNILEDCERIGASLRAIISTWTTIPVTEKGKKKQGTSTPSSSDEAALSLVALGPIKNQKAKDYLVTQPALVSKTVQLKDSSTLENWCREFARFAPTIAVQTYYAGKEERVELRQTLVDTQRCKSDTDEGWEVLITTYNLAQGDDRDRKFFRRIDWDSLMNFILPNHFADSIESLRAIFKVKGDSKVTLLAQERVWRAKKMMTPFVLRRRKDQASVLKDLPNKTERIEWCSMTNLQQTIYEDALQRSRKTILDDMASLDDSEVQSKARSKLPKKKSRTNGRTKDKMYLENSSNVLMDLRKAASHPMLFRKLFTDTILSGITKQLLKEPDFKKRGALYELVKEDMSVMTDAELQVFCATYKSTRRYLQDEKCYLDAGKVQVLMKLLTEYKKAGRKVLVFSQFTQILDILQAILKHHSINYLILTGSTPVDVRQTLVDEFTEDESIPVFLLSTKAGGMGINLTAASVVIMFDQDFNPHNDRQAQDRAYRIGQKRDVDVVKLISRGTIEEDMLKLGETKLALDEAVAGDSEDKGESAPEREMKTSLMNVLRQQFERQQGSA</sequence>
<feature type="region of interest" description="Disordered" evidence="4">
    <location>
        <begin position="883"/>
        <end position="903"/>
    </location>
</feature>
<dbReference type="Proteomes" id="UP000717328">
    <property type="component" value="Unassembled WGS sequence"/>
</dbReference>
<feature type="compositionally biased region" description="Basic and acidic residues" evidence="4">
    <location>
        <begin position="888"/>
        <end position="901"/>
    </location>
</feature>
<accession>A0A9P7K7Y3</accession>
<dbReference type="GO" id="GO:0016787">
    <property type="term" value="F:hydrolase activity"/>
    <property type="evidence" value="ECO:0007669"/>
    <property type="project" value="UniProtKB-KW"/>
</dbReference>
<dbReference type="Pfam" id="PF00271">
    <property type="entry name" value="Helicase_C"/>
    <property type="match status" value="1"/>
</dbReference>
<reference evidence="6" key="2">
    <citation type="submission" date="2021-10" db="EMBL/GenBank/DDBJ databases">
        <title>Phylogenomics reveals ancestral predisposition of the termite-cultivated fungus Termitomyces towards a domesticated lifestyle.</title>
        <authorList>
            <person name="Auxier B."/>
            <person name="Grum-Grzhimaylo A."/>
            <person name="Cardenas M.E."/>
            <person name="Lodge J.D."/>
            <person name="Laessoe T."/>
            <person name="Pedersen O."/>
            <person name="Smith M.E."/>
            <person name="Kuyper T.W."/>
            <person name="Franco-Molano E.A."/>
            <person name="Baroni T.J."/>
            <person name="Aanen D.K."/>
        </authorList>
    </citation>
    <scope>NUCLEOTIDE SEQUENCE</scope>
    <source>
        <strain evidence="6">D49</strain>
    </source>
</reference>
<evidence type="ECO:0000256" key="3">
    <source>
        <dbReference type="ARBA" id="ARBA00022840"/>
    </source>
</evidence>
<dbReference type="InterPro" id="IPR001650">
    <property type="entry name" value="Helicase_C-like"/>
</dbReference>
<keyword evidence="7" id="KW-1185">Reference proteome</keyword>
<name>A0A9P7K7Y3_9AGAR</name>
<keyword evidence="3" id="KW-0067">ATP-binding</keyword>
<dbReference type="InterPro" id="IPR038718">
    <property type="entry name" value="SNF2-like_sf"/>
</dbReference>
<dbReference type="Gene3D" id="3.40.50.10810">
    <property type="entry name" value="Tandem AAA-ATPase domain"/>
    <property type="match status" value="1"/>
</dbReference>
<dbReference type="OrthoDB" id="5857104at2759"/>
<reference evidence="6" key="1">
    <citation type="submission" date="2021-02" db="EMBL/GenBank/DDBJ databases">
        <authorList>
            <person name="Nieuwenhuis M."/>
            <person name="Van De Peppel L.J.J."/>
        </authorList>
    </citation>
    <scope>NUCLEOTIDE SEQUENCE</scope>
    <source>
        <strain evidence="6">D49</strain>
    </source>
</reference>
<feature type="compositionally biased region" description="Polar residues" evidence="4">
    <location>
        <begin position="57"/>
        <end position="66"/>
    </location>
</feature>